<evidence type="ECO:0000313" key="6">
    <source>
        <dbReference type="Proteomes" id="UP000559256"/>
    </source>
</evidence>
<dbReference type="InterPro" id="IPR019819">
    <property type="entry name" value="Carboxylesterase_B_CS"/>
</dbReference>
<dbReference type="EMBL" id="JAACJM010000096">
    <property type="protein sequence ID" value="KAF5347154.1"/>
    <property type="molecule type" value="Genomic_DNA"/>
</dbReference>
<dbReference type="PANTHER" id="PTHR11559">
    <property type="entry name" value="CARBOXYLESTERASE"/>
    <property type="match status" value="1"/>
</dbReference>
<evidence type="ECO:0000256" key="1">
    <source>
        <dbReference type="ARBA" id="ARBA00005964"/>
    </source>
</evidence>
<evidence type="ECO:0000256" key="2">
    <source>
        <dbReference type="ARBA" id="ARBA00022801"/>
    </source>
</evidence>
<proteinExistence type="inferred from homology"/>
<sequence length="523" mass="58287">MLLASLYPKERLDSIRSSPIGDRRFRDSVPVGSSNDTFDALEFGPRCPGKQFIIIPGVNLEESEDCLTVNIFRPKIQPGQGKLPVGLYIHGGAFNRGTAAMHNTTSMVAWSEKPFIGVSFNYRIGALGFLPSNITAEEGLLNLGLKDQILLMKWVQENIEAFGGDSQQVTLFGLSAGAHSIGHHLMNYKEPGLFHQVIIESGAPTSRAVYPYNESLHATQFAEFLAKAGCCDVPSDKIFSCLRDVPEKNITAAQTTIFDQYNPSVRWAFQPVIDGDIISQRPIDEWSSGLRNRVPIMTGFSTNEGSGYVPANMSTPTEFDDFWRVLVPRFSEGDIETLDQLYPDPSINPDSPYVDTRNLSAIQVGPQFKRGEAAYAHYAYVCPVRQTVNLASSTQTEPVYLYHWALNQTVKSGANHGDHIHYQTMDQDVLEYSESQKEVAWMLHAYWTSFITLGDPNALKGRAADRPQWVRYDTSDPKVMVFGEGNDERAGGNGTGISVQMEADNWSRTECNFWWNKVVLSEL</sequence>
<dbReference type="PROSITE" id="PS00122">
    <property type="entry name" value="CARBOXYLESTERASE_B_1"/>
    <property type="match status" value="1"/>
</dbReference>
<dbReference type="Gene3D" id="3.40.50.1820">
    <property type="entry name" value="alpha/beta hydrolase"/>
    <property type="match status" value="1"/>
</dbReference>
<keyword evidence="6" id="KW-1185">Reference proteome</keyword>
<dbReference type="SUPFAM" id="SSF53474">
    <property type="entry name" value="alpha/beta-Hydrolases"/>
    <property type="match status" value="1"/>
</dbReference>
<feature type="domain" description="Carboxylesterase type B" evidence="4">
    <location>
        <begin position="18"/>
        <end position="487"/>
    </location>
</feature>
<keyword evidence="2 3" id="KW-0378">Hydrolase</keyword>
<dbReference type="FunFam" id="3.40.50.1820:FF:000263">
    <property type="entry name" value="Carboxylic ester hydrolase"/>
    <property type="match status" value="1"/>
</dbReference>
<dbReference type="PROSITE" id="PS00941">
    <property type="entry name" value="CARBOXYLESTERASE_B_2"/>
    <property type="match status" value="1"/>
</dbReference>
<dbReference type="InterPro" id="IPR002018">
    <property type="entry name" value="CarbesteraseB"/>
</dbReference>
<dbReference type="GO" id="GO:0016787">
    <property type="term" value="F:hydrolase activity"/>
    <property type="evidence" value="ECO:0007669"/>
    <property type="project" value="UniProtKB-KW"/>
</dbReference>
<gene>
    <name evidence="5" type="ORF">D9758_011094</name>
</gene>
<dbReference type="AlphaFoldDB" id="A0A8H5CTN5"/>
<evidence type="ECO:0000256" key="3">
    <source>
        <dbReference type="RuleBase" id="RU361235"/>
    </source>
</evidence>
<comment type="caution">
    <text evidence="5">The sequence shown here is derived from an EMBL/GenBank/DDBJ whole genome shotgun (WGS) entry which is preliminary data.</text>
</comment>
<reference evidence="5 6" key="1">
    <citation type="journal article" date="2020" name="ISME J.">
        <title>Uncovering the hidden diversity of litter-decomposition mechanisms in mushroom-forming fungi.</title>
        <authorList>
            <person name="Floudas D."/>
            <person name="Bentzer J."/>
            <person name="Ahren D."/>
            <person name="Johansson T."/>
            <person name="Persson P."/>
            <person name="Tunlid A."/>
        </authorList>
    </citation>
    <scope>NUCLEOTIDE SEQUENCE [LARGE SCALE GENOMIC DNA]</scope>
    <source>
        <strain evidence="5 6">CBS 291.85</strain>
    </source>
</reference>
<comment type="similarity">
    <text evidence="1 3">Belongs to the type-B carboxylesterase/lipase family.</text>
</comment>
<organism evidence="5 6">
    <name type="scientific">Tetrapyrgos nigripes</name>
    <dbReference type="NCBI Taxonomy" id="182062"/>
    <lineage>
        <taxon>Eukaryota</taxon>
        <taxon>Fungi</taxon>
        <taxon>Dikarya</taxon>
        <taxon>Basidiomycota</taxon>
        <taxon>Agaricomycotina</taxon>
        <taxon>Agaricomycetes</taxon>
        <taxon>Agaricomycetidae</taxon>
        <taxon>Agaricales</taxon>
        <taxon>Marasmiineae</taxon>
        <taxon>Marasmiaceae</taxon>
        <taxon>Tetrapyrgos</taxon>
    </lineage>
</organism>
<dbReference type="InterPro" id="IPR029058">
    <property type="entry name" value="AB_hydrolase_fold"/>
</dbReference>
<dbReference type="Pfam" id="PF00135">
    <property type="entry name" value="COesterase"/>
    <property type="match status" value="1"/>
</dbReference>
<dbReference type="EC" id="3.1.1.-" evidence="3"/>
<dbReference type="OrthoDB" id="408631at2759"/>
<dbReference type="Proteomes" id="UP000559256">
    <property type="component" value="Unassembled WGS sequence"/>
</dbReference>
<evidence type="ECO:0000259" key="4">
    <source>
        <dbReference type="Pfam" id="PF00135"/>
    </source>
</evidence>
<name>A0A8H5CTN5_9AGAR</name>
<evidence type="ECO:0000313" key="5">
    <source>
        <dbReference type="EMBL" id="KAF5347154.1"/>
    </source>
</evidence>
<dbReference type="InterPro" id="IPR019826">
    <property type="entry name" value="Carboxylesterase_B_AS"/>
</dbReference>
<protein>
    <recommendedName>
        <fullName evidence="3">Carboxylic ester hydrolase</fullName>
        <ecNumber evidence="3">3.1.1.-</ecNumber>
    </recommendedName>
</protein>
<accession>A0A8H5CTN5</accession>
<dbReference type="InterPro" id="IPR050309">
    <property type="entry name" value="Type-B_Carboxylest/Lipase"/>
</dbReference>